<dbReference type="AlphaFoldDB" id="A0A1M7RN62"/>
<keyword evidence="6" id="KW-1185">Reference proteome</keyword>
<dbReference type="CDD" id="cd19994">
    <property type="entry name" value="PBP1_ChvE"/>
    <property type="match status" value="1"/>
</dbReference>
<feature type="domain" description="Periplasmic binding protein" evidence="4">
    <location>
        <begin position="40"/>
        <end position="314"/>
    </location>
</feature>
<keyword evidence="5" id="KW-0813">Transport</keyword>
<evidence type="ECO:0000313" key="5">
    <source>
        <dbReference type="EMBL" id="SHN47743.1"/>
    </source>
</evidence>
<name>A0A1M7RN62_9ACTN</name>
<dbReference type="STRING" id="134849.SAMN05443668_12746"/>
<keyword evidence="2 3" id="KW-0732">Signal</keyword>
<evidence type="ECO:0000256" key="1">
    <source>
        <dbReference type="ARBA" id="ARBA00004196"/>
    </source>
</evidence>
<dbReference type="SUPFAM" id="SSF53822">
    <property type="entry name" value="Periplasmic binding protein-like I"/>
    <property type="match status" value="1"/>
</dbReference>
<dbReference type="PROSITE" id="PS51257">
    <property type="entry name" value="PROKAR_LIPOPROTEIN"/>
    <property type="match status" value="1"/>
</dbReference>
<dbReference type="GO" id="GO:0030246">
    <property type="term" value="F:carbohydrate binding"/>
    <property type="evidence" value="ECO:0007669"/>
    <property type="project" value="TreeGrafter"/>
</dbReference>
<evidence type="ECO:0000259" key="4">
    <source>
        <dbReference type="Pfam" id="PF13407"/>
    </source>
</evidence>
<protein>
    <submittedName>
        <fullName evidence="5">Putative multiple sugar transport system substrate-binding protein</fullName>
    </submittedName>
</protein>
<reference evidence="5 6" key="1">
    <citation type="submission" date="2016-11" db="EMBL/GenBank/DDBJ databases">
        <authorList>
            <person name="Jaros S."/>
            <person name="Januszkiewicz K."/>
            <person name="Wedrychowicz H."/>
        </authorList>
    </citation>
    <scope>NUCLEOTIDE SEQUENCE [LARGE SCALE GENOMIC DNA]</scope>
    <source>
        <strain evidence="5 6">DSM 46144</strain>
    </source>
</reference>
<dbReference type="GO" id="GO:0030288">
    <property type="term" value="C:outer membrane-bounded periplasmic space"/>
    <property type="evidence" value="ECO:0007669"/>
    <property type="project" value="TreeGrafter"/>
</dbReference>
<organism evidence="5 6">
    <name type="scientific">Cryptosporangium aurantiacum</name>
    <dbReference type="NCBI Taxonomy" id="134849"/>
    <lineage>
        <taxon>Bacteria</taxon>
        <taxon>Bacillati</taxon>
        <taxon>Actinomycetota</taxon>
        <taxon>Actinomycetes</taxon>
        <taxon>Cryptosporangiales</taxon>
        <taxon>Cryptosporangiaceae</taxon>
        <taxon>Cryptosporangium</taxon>
    </lineage>
</organism>
<proteinExistence type="predicted"/>
<evidence type="ECO:0000256" key="3">
    <source>
        <dbReference type="SAM" id="SignalP"/>
    </source>
</evidence>
<accession>A0A1M7RN62</accession>
<dbReference type="OrthoDB" id="9773673at2"/>
<dbReference type="RefSeq" id="WP_073265953.1">
    <property type="nucleotide sequence ID" value="NZ_FRCS01000027.1"/>
</dbReference>
<gene>
    <name evidence="5" type="ORF">SAMN05443668_12746</name>
</gene>
<dbReference type="Gene3D" id="3.40.50.2300">
    <property type="match status" value="2"/>
</dbReference>
<dbReference type="InterPro" id="IPR028082">
    <property type="entry name" value="Peripla_BP_I"/>
</dbReference>
<dbReference type="PANTHER" id="PTHR30036">
    <property type="entry name" value="D-XYLOSE-BINDING PERIPLASMIC PROTEIN"/>
    <property type="match status" value="1"/>
</dbReference>
<dbReference type="Pfam" id="PF13407">
    <property type="entry name" value="Peripla_BP_4"/>
    <property type="match status" value="1"/>
</dbReference>
<dbReference type="EMBL" id="FRCS01000027">
    <property type="protein sequence ID" value="SHN47743.1"/>
    <property type="molecule type" value="Genomic_DNA"/>
</dbReference>
<sequence>MRYPRFVRLSALIVAVVLVAVGCSDSSGDGDDAATDKGRIGIALPTTVSARWLIDGDNLVYEFGKMGYTTDLEYADDDQAKQIAQLEAMISSGARALIVGAVSSTGLTAVLAKAAAAKMTVIAYDRLIRETADVDYYATFDNTRVGVLQGTYLAEALGLKAGGGPYTIELFAGSADDNNSQMFFDGAMSVLRPYISDGTLVVRSGQTSFEEVTTAGWSSAVARQRMTRILDEYYGSARLNAVLSPNDDLTRGILTAVKAAGYRGATLPKLTGQDAELESVRLIAAGEQGHTVFKDTRKLAQAASQMTDAALTGGEPQINDTAQFNNGVKVVPTYLLQPVSVDKSNYESVLVGSGYYSADQVGS</sequence>
<dbReference type="PANTHER" id="PTHR30036:SF1">
    <property type="entry name" value="D-XYLOSE-BINDING PERIPLASMIC PROTEIN"/>
    <property type="match status" value="1"/>
</dbReference>
<evidence type="ECO:0000313" key="6">
    <source>
        <dbReference type="Proteomes" id="UP000184440"/>
    </source>
</evidence>
<dbReference type="Proteomes" id="UP000184440">
    <property type="component" value="Unassembled WGS sequence"/>
</dbReference>
<feature type="chain" id="PRO_5038398467" evidence="3">
    <location>
        <begin position="20"/>
        <end position="363"/>
    </location>
</feature>
<dbReference type="InterPro" id="IPR025997">
    <property type="entry name" value="SBP_2_dom"/>
</dbReference>
<evidence type="ECO:0000256" key="2">
    <source>
        <dbReference type="ARBA" id="ARBA00022729"/>
    </source>
</evidence>
<keyword evidence="5" id="KW-0762">Sugar transport</keyword>
<dbReference type="InterPro" id="IPR050555">
    <property type="entry name" value="Bact_Solute-Bind_Prot2"/>
</dbReference>
<comment type="subcellular location">
    <subcellularLocation>
        <location evidence="1">Cell envelope</location>
    </subcellularLocation>
</comment>
<feature type="signal peptide" evidence="3">
    <location>
        <begin position="1"/>
        <end position="19"/>
    </location>
</feature>